<dbReference type="InterPro" id="IPR000209">
    <property type="entry name" value="Peptidase_S8/S53_dom"/>
</dbReference>
<evidence type="ECO:0000313" key="11">
    <source>
        <dbReference type="EMBL" id="KAJ1915275.1"/>
    </source>
</evidence>
<evidence type="ECO:0000259" key="10">
    <source>
        <dbReference type="Pfam" id="PF02225"/>
    </source>
</evidence>
<reference evidence="11" key="1">
    <citation type="submission" date="2022-07" db="EMBL/GenBank/DDBJ databases">
        <title>Phylogenomic reconstructions and comparative analyses of Kickxellomycotina fungi.</title>
        <authorList>
            <person name="Reynolds N.K."/>
            <person name="Stajich J.E."/>
            <person name="Barry K."/>
            <person name="Grigoriev I.V."/>
            <person name="Crous P."/>
            <person name="Smith M.E."/>
        </authorList>
    </citation>
    <scope>NUCLEOTIDE SEQUENCE</scope>
    <source>
        <strain evidence="11">NBRC 100468</strain>
    </source>
</reference>
<evidence type="ECO:0000313" key="12">
    <source>
        <dbReference type="Proteomes" id="UP001150538"/>
    </source>
</evidence>
<feature type="domain" description="Peptidase S8/S53" evidence="9">
    <location>
        <begin position="333"/>
        <end position="788"/>
    </location>
</feature>
<dbReference type="InterPro" id="IPR003137">
    <property type="entry name" value="PA_domain"/>
</dbReference>
<keyword evidence="8" id="KW-0472">Membrane</keyword>
<dbReference type="AlphaFoldDB" id="A0A9W8DR72"/>
<dbReference type="InterPro" id="IPR015500">
    <property type="entry name" value="Peptidase_S8_subtilisin-rel"/>
</dbReference>
<feature type="compositionally biased region" description="Acidic residues" evidence="7">
    <location>
        <begin position="1103"/>
        <end position="1113"/>
    </location>
</feature>
<dbReference type="GO" id="GO:0006508">
    <property type="term" value="P:proteolysis"/>
    <property type="evidence" value="ECO:0007669"/>
    <property type="project" value="UniProtKB-KW"/>
</dbReference>
<comment type="caution">
    <text evidence="11">The sequence shown here is derived from an EMBL/GenBank/DDBJ whole genome shotgun (WGS) entry which is preliminary data.</text>
</comment>
<dbReference type="GO" id="GO:0016020">
    <property type="term" value="C:membrane"/>
    <property type="evidence" value="ECO:0007669"/>
    <property type="project" value="InterPro"/>
</dbReference>
<dbReference type="GO" id="GO:0004252">
    <property type="term" value="F:serine-type endopeptidase activity"/>
    <property type="evidence" value="ECO:0007669"/>
    <property type="project" value="UniProtKB-UniRule"/>
</dbReference>
<dbReference type="PROSITE" id="PS51892">
    <property type="entry name" value="SUBTILASE"/>
    <property type="match status" value="1"/>
</dbReference>
<accession>A0A9W8DR72</accession>
<dbReference type="InterPro" id="IPR023828">
    <property type="entry name" value="Peptidase_S8_Ser-AS"/>
</dbReference>
<feature type="active site" description="Charge relay system" evidence="5 6">
    <location>
        <position position="342"/>
    </location>
</feature>
<feature type="region of interest" description="Disordered" evidence="7">
    <location>
        <begin position="1099"/>
        <end position="1131"/>
    </location>
</feature>
<evidence type="ECO:0000256" key="1">
    <source>
        <dbReference type="ARBA" id="ARBA00011073"/>
    </source>
</evidence>
<evidence type="ECO:0000256" key="8">
    <source>
        <dbReference type="SAM" id="Phobius"/>
    </source>
</evidence>
<dbReference type="PANTHER" id="PTHR43399:SF4">
    <property type="entry name" value="CELL WALL-ASSOCIATED PROTEASE"/>
    <property type="match status" value="1"/>
</dbReference>
<keyword evidence="8" id="KW-1133">Transmembrane helix</keyword>
<comment type="similarity">
    <text evidence="1 6">Belongs to the peptidase S8 family.</text>
</comment>
<dbReference type="SUPFAM" id="SSF52743">
    <property type="entry name" value="Subtilisin-like"/>
    <property type="match status" value="1"/>
</dbReference>
<keyword evidence="8" id="KW-0812">Transmembrane</keyword>
<dbReference type="PROSITE" id="PS00137">
    <property type="entry name" value="SUBTILASE_HIS"/>
    <property type="match status" value="1"/>
</dbReference>
<keyword evidence="3 6" id="KW-0378">Hydrolase</keyword>
<dbReference type="EMBL" id="JANBPU010000154">
    <property type="protein sequence ID" value="KAJ1915275.1"/>
    <property type="molecule type" value="Genomic_DNA"/>
</dbReference>
<feature type="transmembrane region" description="Helical" evidence="8">
    <location>
        <begin position="12"/>
        <end position="31"/>
    </location>
</feature>
<feature type="region of interest" description="Disordered" evidence="7">
    <location>
        <begin position="206"/>
        <end position="252"/>
    </location>
</feature>
<dbReference type="Pfam" id="PF02225">
    <property type="entry name" value="PA"/>
    <property type="match status" value="1"/>
</dbReference>
<dbReference type="OrthoDB" id="10256524at2759"/>
<gene>
    <name evidence="11" type="ORF">H4219_004407</name>
</gene>
<feature type="compositionally biased region" description="Low complexity" evidence="7">
    <location>
        <begin position="1114"/>
        <end position="1130"/>
    </location>
</feature>
<evidence type="ECO:0000256" key="7">
    <source>
        <dbReference type="SAM" id="MobiDB-lite"/>
    </source>
</evidence>
<dbReference type="Pfam" id="PF00082">
    <property type="entry name" value="Peptidase_S8"/>
    <property type="match status" value="1"/>
</dbReference>
<keyword evidence="2 6" id="KW-0645">Protease</keyword>
<sequence length="1194" mass="130952">MILHFLLGKSTDSNYLGIIIALLVIVFTSIIDQTTSIVALASATTIASTSGGLTVDTQEPNSDRLTSINQQQQQQQQQQIDGSYIIEFVGKPGSQEAAQNLYDFRHEMIISGIQYTEEFVYRNVFNGVSIRLLGPPTKDHSQSLQLQFLQHQGPENLSVVRNSGSDGSGGGGGFDKIQETYLRLILEQLSFVKDVWPVENLAVTKPLPISGSSSSRNGPKNDYKSNRYKSPSPSQQTKEQQQQQQQQQQNRQQRFLVEEAIQLLMENSNNYNNTDFTTDTTLEGLKKKIGLSRSQGHHQQNYRYISPDSTYLPKDIHKYTGIDILHTKYGLTGKGIKVGVVDFGVDYTNPEFGNCYKTPGCLIQYGYDFVGNIGYKQRDIQDPASSSTIHEDENPYDNCEGHGTHVAGIIAGQGNPSIFGVAPNVTLGVYKIGNCYMKTVPNNIIVAGMERAFKDGMDIINVSMVSNGWREGPTAIAAEYINTHGVMVIASAGNEGDKGLFTTRMPAIGKGVISVGSYDAPYECYNTVKLHFVGNSSSNNSNKRQQLEEDESNTRTVRIFNSDSNSPFEFPNPVEIVILSQGQDESTIGARKASSNANQLLNTGCSSFTGAEASAIKGKIVVLSDGYCSYSTKAHNSIKAGAAGVLLSCVNGESFAITVKDESSLPFVGIEEHDALGIATAITQGKGRVTLSTDKGMLVVPGRYGGQVSGFSSWGPEPELDISVNVLGPGGGILSTFPLDMGKYEIMWGTSMAAPYITGTMALLYEYRRRESLLDTVSTLRDIAITHTVPANLDMDPNYYINPLKQGAGAIVPEQILNANILVTPSSLPLNYSVYESPTNRELTINNLDFKKTFDIKFSHLPSESVSSFDKNGKFTPSLIKDINGSAKVVLNKGSIRLPPRTRTTIKVQISPPEHLDENGKWFYGGYIHLDATDASTSAKNNNGSSNSDNNHGGSEVIEQLNIPYMGFKGDYKQYPYFPTEPQQQNELSPVLTLNDGITRVMQNHSYIINRNKFLVLSIPNGGILRPTRVRKVELVDSKTNKTLGYLSYGYNEYTSYSPASIFSNNKYSTASTIKYNNGGGGGVSNSNADHLHQHLIINTDPASDDNDDDDDQSTIPSSSNPPSNSNKPPMFSTKVNNWIFKDKHFLRWNLIKAGKDTLYKVRVSALKIFGNPNSILDYDIWESVDFNIMSATL</sequence>
<dbReference type="InterPro" id="IPR036852">
    <property type="entry name" value="Peptidase_S8/S53_dom_sf"/>
</dbReference>
<organism evidence="11 12">
    <name type="scientific">Mycoemilia scoparia</name>
    <dbReference type="NCBI Taxonomy" id="417184"/>
    <lineage>
        <taxon>Eukaryota</taxon>
        <taxon>Fungi</taxon>
        <taxon>Fungi incertae sedis</taxon>
        <taxon>Zoopagomycota</taxon>
        <taxon>Kickxellomycotina</taxon>
        <taxon>Kickxellomycetes</taxon>
        <taxon>Kickxellales</taxon>
        <taxon>Kickxellaceae</taxon>
        <taxon>Mycoemilia</taxon>
    </lineage>
</organism>
<dbReference type="Gene3D" id="3.50.30.30">
    <property type="match status" value="1"/>
</dbReference>
<feature type="active site" description="Charge relay system" evidence="5 6">
    <location>
        <position position="751"/>
    </location>
</feature>
<proteinExistence type="inferred from homology"/>
<dbReference type="InterPro" id="IPR022398">
    <property type="entry name" value="Peptidase_S8_His-AS"/>
</dbReference>
<evidence type="ECO:0000259" key="9">
    <source>
        <dbReference type="Pfam" id="PF00082"/>
    </source>
</evidence>
<dbReference type="PANTHER" id="PTHR43399">
    <property type="entry name" value="SUBTILISIN-RELATED"/>
    <property type="match status" value="1"/>
</dbReference>
<feature type="compositionally biased region" description="Low complexity" evidence="7">
    <location>
        <begin position="235"/>
        <end position="252"/>
    </location>
</feature>
<feature type="domain" description="PA" evidence="10">
    <location>
        <begin position="602"/>
        <end position="675"/>
    </location>
</feature>
<dbReference type="PROSITE" id="PS00138">
    <property type="entry name" value="SUBTILASE_SER"/>
    <property type="match status" value="1"/>
</dbReference>
<dbReference type="Gene3D" id="3.40.50.200">
    <property type="entry name" value="Peptidase S8/S53 domain"/>
    <property type="match status" value="1"/>
</dbReference>
<evidence type="ECO:0000256" key="4">
    <source>
        <dbReference type="ARBA" id="ARBA00022825"/>
    </source>
</evidence>
<dbReference type="InterPro" id="IPR051048">
    <property type="entry name" value="Peptidase_S8/S53_subtilisin"/>
</dbReference>
<evidence type="ECO:0008006" key="13">
    <source>
        <dbReference type="Google" id="ProtNLM"/>
    </source>
</evidence>
<evidence type="ECO:0000256" key="3">
    <source>
        <dbReference type="ARBA" id="ARBA00022801"/>
    </source>
</evidence>
<evidence type="ECO:0000256" key="6">
    <source>
        <dbReference type="PROSITE-ProRule" id="PRU01240"/>
    </source>
</evidence>
<keyword evidence="12" id="KW-1185">Reference proteome</keyword>
<protein>
    <recommendedName>
        <fullName evidence="13">Peptidase S8/S53 domain-containing protein</fullName>
    </recommendedName>
</protein>
<evidence type="ECO:0000256" key="2">
    <source>
        <dbReference type="ARBA" id="ARBA00022670"/>
    </source>
</evidence>
<dbReference type="Proteomes" id="UP001150538">
    <property type="component" value="Unassembled WGS sequence"/>
</dbReference>
<feature type="active site" description="Charge relay system" evidence="5 6">
    <location>
        <position position="402"/>
    </location>
</feature>
<dbReference type="PRINTS" id="PR00723">
    <property type="entry name" value="SUBTILISIN"/>
</dbReference>
<name>A0A9W8DR72_9FUNG</name>
<dbReference type="Gene3D" id="2.60.40.1710">
    <property type="entry name" value="Subtilisin-like superfamily"/>
    <property type="match status" value="1"/>
</dbReference>
<keyword evidence="4 6" id="KW-0720">Serine protease</keyword>
<evidence type="ECO:0000256" key="5">
    <source>
        <dbReference type="PIRSR" id="PIRSR615500-1"/>
    </source>
</evidence>